<gene>
    <name evidence="2" type="ORF">SAMN05443667_101241</name>
</gene>
<keyword evidence="1" id="KW-0812">Transmembrane</keyword>
<feature type="transmembrane region" description="Helical" evidence="1">
    <location>
        <begin position="153"/>
        <end position="176"/>
    </location>
</feature>
<evidence type="ECO:0000313" key="3">
    <source>
        <dbReference type="Proteomes" id="UP000198951"/>
    </source>
</evidence>
<proteinExistence type="predicted"/>
<accession>A0A1H3WTW3</accession>
<dbReference type="EMBL" id="FNRD01000001">
    <property type="protein sequence ID" value="SDZ90607.1"/>
    <property type="molecule type" value="Genomic_DNA"/>
</dbReference>
<dbReference type="OrthoDB" id="1351434at2"/>
<evidence type="ECO:0000313" key="2">
    <source>
        <dbReference type="EMBL" id="SDZ90607.1"/>
    </source>
</evidence>
<dbReference type="PROSITE" id="PS51257">
    <property type="entry name" value="PROKAR_LIPOPROTEIN"/>
    <property type="match status" value="1"/>
</dbReference>
<dbReference type="Proteomes" id="UP000198951">
    <property type="component" value="Unassembled WGS sequence"/>
</dbReference>
<evidence type="ECO:0000256" key="1">
    <source>
        <dbReference type="SAM" id="Phobius"/>
    </source>
</evidence>
<keyword evidence="3" id="KW-1185">Reference proteome</keyword>
<keyword evidence="1" id="KW-0472">Membrane</keyword>
<sequence length="182" mass="20545">MKKAIAYFFSILIVLLFASVFLVSCKAKQPLRETSEKTVINYDSIYRSKISIKNKAINDSLLIVIGKVKTERKECDSVCQIAIDRLLSQLNTKKTSGDNSYSVFYDPGKNTLNLNSVIGETKSDTVTLFRYITKTITLSTHKDVPVETPLPKWQLYLMIFGAGTIGYLFVKLTIFIRSKIPT</sequence>
<dbReference type="STRING" id="150146.SAMN05443667_101241"/>
<reference evidence="3" key="1">
    <citation type="submission" date="2016-10" db="EMBL/GenBank/DDBJ databases">
        <authorList>
            <person name="Varghese N."/>
            <person name="Submissions S."/>
        </authorList>
    </citation>
    <scope>NUCLEOTIDE SEQUENCE [LARGE SCALE GENOMIC DNA]</scope>
    <source>
        <strain evidence="3">DSM 22376</strain>
    </source>
</reference>
<organism evidence="2 3">
    <name type="scientific">Flavobacterium gillisiae</name>
    <dbReference type="NCBI Taxonomy" id="150146"/>
    <lineage>
        <taxon>Bacteria</taxon>
        <taxon>Pseudomonadati</taxon>
        <taxon>Bacteroidota</taxon>
        <taxon>Flavobacteriia</taxon>
        <taxon>Flavobacteriales</taxon>
        <taxon>Flavobacteriaceae</taxon>
        <taxon>Flavobacterium</taxon>
    </lineage>
</organism>
<protein>
    <submittedName>
        <fullName evidence="2">Uncharacterized protein</fullName>
    </submittedName>
</protein>
<keyword evidence="1" id="KW-1133">Transmembrane helix</keyword>
<dbReference type="AlphaFoldDB" id="A0A1H3WTW3"/>
<dbReference type="RefSeq" id="WP_091083502.1">
    <property type="nucleotide sequence ID" value="NZ_FNRD01000001.1"/>
</dbReference>
<name>A0A1H3WTW3_9FLAO</name>